<evidence type="ECO:0008006" key="4">
    <source>
        <dbReference type="Google" id="ProtNLM"/>
    </source>
</evidence>
<gene>
    <name evidence="2" type="ORF">HMPREF3229_00736</name>
</gene>
<comment type="caution">
    <text evidence="2">The sequence shown here is derived from an EMBL/GenBank/DDBJ whole genome shotgun (WGS) entry which is preliminary data.</text>
</comment>
<feature type="transmembrane region" description="Helical" evidence="1">
    <location>
        <begin position="58"/>
        <end position="76"/>
    </location>
</feature>
<dbReference type="Pfam" id="PF04020">
    <property type="entry name" value="Phage_holin_4_2"/>
    <property type="match status" value="1"/>
</dbReference>
<keyword evidence="1" id="KW-1133">Transmembrane helix</keyword>
<proteinExistence type="predicted"/>
<sequence length="110" mass="11206">MIKLVIKVLVSGLAVLLTSALSIGIQTDGYSAAIMAAIVIGILDWAINKFTGIDASPFGRGAVGFVVAAVILFITGKIVDGFTVSVIGAIVGALILGIVDSFLPADKKTM</sequence>
<feature type="transmembrane region" description="Helical" evidence="1">
    <location>
        <begin position="82"/>
        <end position="103"/>
    </location>
</feature>
<dbReference type="PATRIC" id="fig|54005.3.peg.725"/>
<evidence type="ECO:0000313" key="2">
    <source>
        <dbReference type="EMBL" id="KXA30871.1"/>
    </source>
</evidence>
<dbReference type="RefSeq" id="WP_060799944.1">
    <property type="nucleotide sequence ID" value="NZ_KQ957096.1"/>
</dbReference>
<dbReference type="PANTHER" id="PTHR37309:SF1">
    <property type="entry name" value="SLR0284 PROTEIN"/>
    <property type="match status" value="1"/>
</dbReference>
<protein>
    <recommendedName>
        <fullName evidence="4">Phage holin family protein</fullName>
    </recommendedName>
</protein>
<accession>A0A133PQG0</accession>
<dbReference type="EMBL" id="LRQE01000023">
    <property type="protein sequence ID" value="KXA30871.1"/>
    <property type="molecule type" value="Genomic_DNA"/>
</dbReference>
<name>A0A133PQG0_9FIRM</name>
<keyword evidence="1" id="KW-0812">Transmembrane</keyword>
<dbReference type="InterPro" id="IPR007165">
    <property type="entry name" value="Phage_holin_4_2"/>
</dbReference>
<keyword evidence="1" id="KW-0472">Membrane</keyword>
<dbReference type="AlphaFoldDB" id="A0A133PQG0"/>
<organism evidence="2">
    <name type="scientific">Peptoniphilus harei</name>
    <dbReference type="NCBI Taxonomy" id="54005"/>
    <lineage>
        <taxon>Bacteria</taxon>
        <taxon>Bacillati</taxon>
        <taxon>Bacillota</taxon>
        <taxon>Tissierellia</taxon>
        <taxon>Tissierellales</taxon>
        <taxon>Peptoniphilaceae</taxon>
        <taxon>Peptoniphilus</taxon>
    </lineage>
</organism>
<feature type="transmembrane region" description="Helical" evidence="1">
    <location>
        <begin position="32"/>
        <end position="51"/>
    </location>
</feature>
<evidence type="ECO:0000256" key="1">
    <source>
        <dbReference type="SAM" id="Phobius"/>
    </source>
</evidence>
<evidence type="ECO:0000313" key="3">
    <source>
        <dbReference type="Proteomes" id="UP000070174"/>
    </source>
</evidence>
<dbReference type="Proteomes" id="UP000070174">
    <property type="component" value="Unassembled WGS sequence"/>
</dbReference>
<reference evidence="2 3" key="1">
    <citation type="submission" date="2016-01" db="EMBL/GenBank/DDBJ databases">
        <authorList>
            <person name="Oliw E.H."/>
        </authorList>
    </citation>
    <scope>NUCLEOTIDE SEQUENCE [LARGE SCALE GENOMIC DNA]</scope>
    <source>
        <strain evidence="2 3">CMW7756A</strain>
    </source>
</reference>
<dbReference type="PANTHER" id="PTHR37309">
    <property type="entry name" value="SLR0284 PROTEIN"/>
    <property type="match status" value="1"/>
</dbReference>